<comment type="pathway">
    <text evidence="7">Bacterial outer membrane biogenesis; LPS lipid A biosynthesis.</text>
</comment>
<dbReference type="PANTHER" id="PTHR43378">
    <property type="entry name" value="UDP-3-O-ACYLGLUCOSAMINE N-ACYLTRANSFERASE"/>
    <property type="match status" value="1"/>
</dbReference>
<keyword evidence="5 7" id="KW-0443">Lipid metabolism</keyword>
<comment type="similarity">
    <text evidence="7">Belongs to the transferase hexapeptide repeat family. LpxD subfamily.</text>
</comment>
<dbReference type="Pfam" id="PF14602">
    <property type="entry name" value="Hexapep_2"/>
    <property type="match status" value="1"/>
</dbReference>
<comment type="subunit">
    <text evidence="7">Homotrimer.</text>
</comment>
<evidence type="ECO:0000256" key="7">
    <source>
        <dbReference type="HAMAP-Rule" id="MF_00523"/>
    </source>
</evidence>
<evidence type="ECO:0000256" key="6">
    <source>
        <dbReference type="ARBA" id="ARBA00023315"/>
    </source>
</evidence>
<evidence type="ECO:0000259" key="8">
    <source>
        <dbReference type="Pfam" id="PF04613"/>
    </source>
</evidence>
<dbReference type="InterPro" id="IPR020573">
    <property type="entry name" value="UDP_GlcNAc_AcTrfase_non-rep"/>
</dbReference>
<dbReference type="Gene3D" id="2.160.10.10">
    <property type="entry name" value="Hexapeptide repeat proteins"/>
    <property type="match status" value="1"/>
</dbReference>
<dbReference type="UniPathway" id="UPA00973"/>
<dbReference type="InterPro" id="IPR001451">
    <property type="entry name" value="Hexapep"/>
</dbReference>
<evidence type="ECO:0000313" key="9">
    <source>
        <dbReference type="EMBL" id="OFE11793.1"/>
    </source>
</evidence>
<organism evidence="9 10">
    <name type="scientific">Pseudohongiella acticola</name>
    <dbReference type="NCBI Taxonomy" id="1524254"/>
    <lineage>
        <taxon>Bacteria</taxon>
        <taxon>Pseudomonadati</taxon>
        <taxon>Pseudomonadota</taxon>
        <taxon>Gammaproteobacteria</taxon>
        <taxon>Pseudomonadales</taxon>
        <taxon>Pseudohongiellaceae</taxon>
        <taxon>Pseudohongiella</taxon>
    </lineage>
</organism>
<dbReference type="GO" id="GO:0016410">
    <property type="term" value="F:N-acyltransferase activity"/>
    <property type="evidence" value="ECO:0007669"/>
    <property type="project" value="InterPro"/>
</dbReference>
<dbReference type="NCBIfam" id="TIGR01853">
    <property type="entry name" value="lipid_A_lpxD"/>
    <property type="match status" value="1"/>
</dbReference>
<sequence length="359" mass="37079">MTGSRAVKPSFTLKELSRHLDVPVQGDESTRIGGLATLKGAGPGDLSFLANPRYAQQLSACRASALILHPDLAATVSVPCLLSRSPYVTYAKASQLFAAAEDSPLQNGEDNAVHASAVVSQQASLGANVSIGPHVVIENGAVIGDGSRIGAGSVIGRNCRIGANSLLYPNVTLYHGVSLGERCIIHSGAVIGADGFGFAFDGQRSVKIAQLGAVTLGDDVEVGAGSCIDRGALDDTIVEEGVKIDNQVQIGHNCVVGAHTVICGCSALAGSTRVGRYCVIGGGVGITGHLSLCDKVTVSAMSMVTQSISKPGLYSSGTLLQESGLWKRNAVTLSKLTDLSRRVRTLEQGRSDEDPQNSK</sequence>
<comment type="function">
    <text evidence="7">Catalyzes the N-acylation of UDP-3-O-acylglucosamine using 3-hydroxyacyl-ACP as the acyl donor. Is involved in the biosynthesis of lipid A, a phosphorylated glycolipid that anchors the lipopolysaccharide to the outer membrane of the cell.</text>
</comment>
<dbReference type="HAMAP" id="MF_00523">
    <property type="entry name" value="LpxD"/>
    <property type="match status" value="1"/>
</dbReference>
<dbReference type="NCBIfam" id="NF002060">
    <property type="entry name" value="PRK00892.1"/>
    <property type="match status" value="1"/>
</dbReference>
<evidence type="ECO:0000313" key="10">
    <source>
        <dbReference type="Proteomes" id="UP000175669"/>
    </source>
</evidence>
<keyword evidence="2 7" id="KW-0441">Lipid A biosynthesis</keyword>
<evidence type="ECO:0000256" key="3">
    <source>
        <dbReference type="ARBA" id="ARBA00022679"/>
    </source>
</evidence>
<keyword evidence="1 7" id="KW-0444">Lipid biosynthesis</keyword>
<dbReference type="SUPFAM" id="SSF51161">
    <property type="entry name" value="Trimeric LpxA-like enzymes"/>
    <property type="match status" value="1"/>
</dbReference>
<dbReference type="GO" id="GO:0009245">
    <property type="term" value="P:lipid A biosynthetic process"/>
    <property type="evidence" value="ECO:0007669"/>
    <property type="project" value="UniProtKB-UniRule"/>
</dbReference>
<dbReference type="EMBL" id="MASR01000001">
    <property type="protein sequence ID" value="OFE11793.1"/>
    <property type="molecule type" value="Genomic_DNA"/>
</dbReference>
<dbReference type="Pfam" id="PF04613">
    <property type="entry name" value="LpxD"/>
    <property type="match status" value="1"/>
</dbReference>
<feature type="domain" description="UDP-3-O-[3-hydroxymyristoyl] glucosamine N-acyltransferase non-repeat region" evidence="8">
    <location>
        <begin position="31"/>
        <end position="96"/>
    </location>
</feature>
<protein>
    <recommendedName>
        <fullName evidence="7">UDP-3-O-acylglucosamine N-acyltransferase</fullName>
        <ecNumber evidence="7">2.3.1.191</ecNumber>
    </recommendedName>
</protein>
<dbReference type="OrthoDB" id="9784739at2"/>
<comment type="catalytic activity">
    <reaction evidence="7">
        <text>a UDP-3-O-[(3R)-3-hydroxyacyl]-alpha-D-glucosamine + a (3R)-hydroxyacyl-[ACP] = a UDP-2-N,3-O-bis[(3R)-3-hydroxyacyl]-alpha-D-glucosamine + holo-[ACP] + H(+)</text>
        <dbReference type="Rhea" id="RHEA:53836"/>
        <dbReference type="Rhea" id="RHEA-COMP:9685"/>
        <dbReference type="Rhea" id="RHEA-COMP:9945"/>
        <dbReference type="ChEBI" id="CHEBI:15378"/>
        <dbReference type="ChEBI" id="CHEBI:64479"/>
        <dbReference type="ChEBI" id="CHEBI:78827"/>
        <dbReference type="ChEBI" id="CHEBI:137740"/>
        <dbReference type="ChEBI" id="CHEBI:137748"/>
        <dbReference type="EC" id="2.3.1.191"/>
    </reaction>
</comment>
<evidence type="ECO:0000256" key="1">
    <source>
        <dbReference type="ARBA" id="ARBA00022516"/>
    </source>
</evidence>
<dbReference type="EC" id="2.3.1.191" evidence="7"/>
<proteinExistence type="inferred from homology"/>
<evidence type="ECO:0000256" key="4">
    <source>
        <dbReference type="ARBA" id="ARBA00022737"/>
    </source>
</evidence>
<keyword evidence="6 7" id="KW-0012">Acyltransferase</keyword>
<evidence type="ECO:0000256" key="5">
    <source>
        <dbReference type="ARBA" id="ARBA00023098"/>
    </source>
</evidence>
<evidence type="ECO:0000256" key="2">
    <source>
        <dbReference type="ARBA" id="ARBA00022556"/>
    </source>
</evidence>
<dbReference type="GO" id="GO:0016020">
    <property type="term" value="C:membrane"/>
    <property type="evidence" value="ECO:0007669"/>
    <property type="project" value="GOC"/>
</dbReference>
<dbReference type="STRING" id="1524254.PHACT_00340"/>
<dbReference type="InterPro" id="IPR007691">
    <property type="entry name" value="LpxD"/>
</dbReference>
<dbReference type="CDD" id="cd03352">
    <property type="entry name" value="LbH_LpxD"/>
    <property type="match status" value="1"/>
</dbReference>
<dbReference type="Pfam" id="PF00132">
    <property type="entry name" value="Hexapep"/>
    <property type="match status" value="2"/>
</dbReference>
<dbReference type="AlphaFoldDB" id="A0A1E8CH86"/>
<keyword evidence="10" id="KW-1185">Reference proteome</keyword>
<reference evidence="10" key="1">
    <citation type="submission" date="2016-07" db="EMBL/GenBank/DDBJ databases">
        <authorList>
            <person name="Florea S."/>
            <person name="Webb J.S."/>
            <person name="Jaromczyk J."/>
            <person name="Schardl C.L."/>
        </authorList>
    </citation>
    <scope>NUCLEOTIDE SEQUENCE [LARGE SCALE GENOMIC DNA]</scope>
    <source>
        <strain evidence="10">KCTC 42131</strain>
    </source>
</reference>
<keyword evidence="3 7" id="KW-0808">Transferase</keyword>
<dbReference type="GO" id="GO:0103118">
    <property type="term" value="F:UDP-3-O-[(3R)-3-hydroxyacyl]-glucosamine N-acyltransferase activity"/>
    <property type="evidence" value="ECO:0007669"/>
    <property type="project" value="UniProtKB-EC"/>
</dbReference>
<comment type="caution">
    <text evidence="9">The sequence shown here is derived from an EMBL/GenBank/DDBJ whole genome shotgun (WGS) entry which is preliminary data.</text>
</comment>
<accession>A0A1E8CH86</accession>
<name>A0A1E8CH86_9GAMM</name>
<gene>
    <name evidence="7" type="primary">lpxD</name>
    <name evidence="9" type="ORF">PHACT_00340</name>
</gene>
<dbReference type="InterPro" id="IPR011004">
    <property type="entry name" value="Trimer_LpxA-like_sf"/>
</dbReference>
<dbReference type="Proteomes" id="UP000175669">
    <property type="component" value="Unassembled WGS sequence"/>
</dbReference>
<dbReference type="Gene3D" id="3.40.1390.10">
    <property type="entry name" value="MurE/MurF, N-terminal domain"/>
    <property type="match status" value="1"/>
</dbReference>
<keyword evidence="4 7" id="KW-0677">Repeat</keyword>
<feature type="active site" description="Proton acceptor" evidence="7">
    <location>
        <position position="252"/>
    </location>
</feature>
<dbReference type="PANTHER" id="PTHR43378:SF2">
    <property type="entry name" value="UDP-3-O-ACYLGLUCOSAMINE N-ACYLTRANSFERASE 1, MITOCHONDRIAL-RELATED"/>
    <property type="match status" value="1"/>
</dbReference>